<dbReference type="Gene3D" id="3.40.50.300">
    <property type="entry name" value="P-loop containing nucleotide triphosphate hydrolases"/>
    <property type="match status" value="1"/>
</dbReference>
<dbReference type="PATRIC" id="fig|1454003.3.peg.891"/>
<gene>
    <name evidence="2" type="primary">bceA</name>
    <name evidence="2" type="ORF">AW10_00867</name>
</gene>
<dbReference type="SUPFAM" id="SSF52540">
    <property type="entry name" value="P-loop containing nucleoside triphosphate hydrolases"/>
    <property type="match status" value="1"/>
</dbReference>
<keyword evidence="2" id="KW-0067">ATP-binding</keyword>
<keyword evidence="2" id="KW-0547">Nucleotide-binding</keyword>
<accession>A0A011PY86</accession>
<feature type="domain" description="ABC transporter" evidence="1">
    <location>
        <begin position="29"/>
        <end position="239"/>
    </location>
</feature>
<dbReference type="InterPro" id="IPR003439">
    <property type="entry name" value="ABC_transporter-like_ATP-bd"/>
</dbReference>
<reference evidence="2 3" key="1">
    <citation type="submission" date="2014-02" db="EMBL/GenBank/DDBJ databases">
        <title>Expanding our view of genomic diversity in Candidatus Accumulibacter clades.</title>
        <authorList>
            <person name="Skennerton C.T."/>
            <person name="Barr J.J."/>
            <person name="Slater F.R."/>
            <person name="Bond P.L."/>
            <person name="Tyson G.W."/>
        </authorList>
    </citation>
    <scope>NUCLEOTIDE SEQUENCE [LARGE SCALE GENOMIC DNA]</scope>
    <source>
        <strain evidence="3">BA-92</strain>
    </source>
</reference>
<dbReference type="InterPro" id="IPR027417">
    <property type="entry name" value="P-loop_NTPase"/>
</dbReference>
<dbReference type="Proteomes" id="UP000021816">
    <property type="component" value="Unassembled WGS sequence"/>
</dbReference>
<comment type="caution">
    <text evidence="2">The sequence shown here is derived from an EMBL/GenBank/DDBJ whole genome shotgun (WGS) entry which is preliminary data.</text>
</comment>
<evidence type="ECO:0000259" key="1">
    <source>
        <dbReference type="PROSITE" id="PS50893"/>
    </source>
</evidence>
<evidence type="ECO:0000313" key="3">
    <source>
        <dbReference type="Proteomes" id="UP000021816"/>
    </source>
</evidence>
<dbReference type="GO" id="GO:0022857">
    <property type="term" value="F:transmembrane transporter activity"/>
    <property type="evidence" value="ECO:0007669"/>
    <property type="project" value="TreeGrafter"/>
</dbReference>
<dbReference type="GO" id="GO:0005524">
    <property type="term" value="F:ATP binding"/>
    <property type="evidence" value="ECO:0007669"/>
    <property type="project" value="UniProtKB-KW"/>
</dbReference>
<dbReference type="GO" id="GO:0016887">
    <property type="term" value="F:ATP hydrolysis activity"/>
    <property type="evidence" value="ECO:0007669"/>
    <property type="project" value="InterPro"/>
</dbReference>
<dbReference type="PROSITE" id="PS50893">
    <property type="entry name" value="ABC_TRANSPORTER_2"/>
    <property type="match status" value="1"/>
</dbReference>
<sequence length="242" mass="26278">MHASDDLAAAPPILETTALSVLSPRGASILVDDLRLQAGELHLVHSPTTGHSTALADALLGLAGAGEVRFLGLAWADLDAAEASLDAAEASRLRSRIGRVMSAGNWLENRSVMENLLLPLRHQTVLAEEIIRQRASELALSFGLPGIPTLLPHQCSESDLERAACVRAFLGRPKLVVLEQPIEATESRSFPPLVNAVQQLRRRRGSIIWFTQQRSLLEEPGISADRRYRIAGSRLLQLEATP</sequence>
<organism evidence="2 3">
    <name type="scientific">Candidatus Accumulibacter appositus</name>
    <dbReference type="NCBI Taxonomy" id="1454003"/>
    <lineage>
        <taxon>Bacteria</taxon>
        <taxon>Pseudomonadati</taxon>
        <taxon>Pseudomonadota</taxon>
        <taxon>Betaproteobacteria</taxon>
        <taxon>Candidatus Accumulibacter</taxon>
    </lineage>
</organism>
<name>A0A011PY86_9PROT</name>
<dbReference type="STRING" id="1454003.AW10_00867"/>
<dbReference type="PANTHER" id="PTHR24220">
    <property type="entry name" value="IMPORT ATP-BINDING PROTEIN"/>
    <property type="match status" value="1"/>
</dbReference>
<dbReference type="AlphaFoldDB" id="A0A011PY86"/>
<protein>
    <submittedName>
        <fullName evidence="2">Bacitracin export ATP-binding protein BceA</fullName>
    </submittedName>
</protein>
<proteinExistence type="predicted"/>
<evidence type="ECO:0000313" key="2">
    <source>
        <dbReference type="EMBL" id="EXI81922.1"/>
    </source>
</evidence>
<dbReference type="EMBL" id="JEMX01000015">
    <property type="protein sequence ID" value="EXI81922.1"/>
    <property type="molecule type" value="Genomic_DNA"/>
</dbReference>
<dbReference type="GO" id="GO:0005886">
    <property type="term" value="C:plasma membrane"/>
    <property type="evidence" value="ECO:0007669"/>
    <property type="project" value="TreeGrafter"/>
</dbReference>
<dbReference type="InterPro" id="IPR015854">
    <property type="entry name" value="ABC_transpr_LolD-like"/>
</dbReference>